<proteinExistence type="predicted"/>
<name>A0A6G1PFL9_CHAAH</name>
<reference evidence="3" key="2">
    <citation type="submission" date="2019-02" db="EMBL/GenBank/DDBJ databases">
        <title>Opniocepnalus argus Var Kimnra genome.</title>
        <authorList>
            <person name="Zhou C."/>
            <person name="Xiao S."/>
        </authorList>
    </citation>
    <scope>NUCLEOTIDE SEQUENCE [LARGE SCALE GENOMIC DNA]</scope>
</reference>
<protein>
    <submittedName>
        <fullName evidence="2">Transposable element Tcb1 transposase Transposable element Barney transposase</fullName>
    </submittedName>
</protein>
<feature type="domain" description="Tc1-like transposase DDE" evidence="1">
    <location>
        <begin position="15"/>
        <end position="89"/>
    </location>
</feature>
<dbReference type="GO" id="GO:0003676">
    <property type="term" value="F:nucleic acid binding"/>
    <property type="evidence" value="ECO:0007669"/>
    <property type="project" value="InterPro"/>
</dbReference>
<organism evidence="2 3">
    <name type="scientific">Channa argus</name>
    <name type="common">Northern snakehead</name>
    <name type="synonym">Ophicephalus argus</name>
    <dbReference type="NCBI Taxonomy" id="215402"/>
    <lineage>
        <taxon>Eukaryota</taxon>
        <taxon>Metazoa</taxon>
        <taxon>Chordata</taxon>
        <taxon>Craniata</taxon>
        <taxon>Vertebrata</taxon>
        <taxon>Euteleostomi</taxon>
        <taxon>Actinopterygii</taxon>
        <taxon>Neopterygii</taxon>
        <taxon>Teleostei</taxon>
        <taxon>Neoteleostei</taxon>
        <taxon>Acanthomorphata</taxon>
        <taxon>Anabantaria</taxon>
        <taxon>Anabantiformes</taxon>
        <taxon>Channoidei</taxon>
        <taxon>Channidae</taxon>
        <taxon>Channa</taxon>
    </lineage>
</organism>
<dbReference type="EMBL" id="CM015715">
    <property type="protein sequence ID" value="KAF3689100.1"/>
    <property type="molecule type" value="Genomic_DNA"/>
</dbReference>
<reference evidence="2 3" key="1">
    <citation type="submission" date="2019-02" db="EMBL/GenBank/DDBJ databases">
        <title>Opniocepnalus argus genome.</title>
        <authorList>
            <person name="Zhou C."/>
            <person name="Xiao S."/>
        </authorList>
    </citation>
    <scope>NUCLEOTIDE SEQUENCE [LARGE SCALE GENOMIC DNA]</scope>
    <source>
        <strain evidence="2">OARG1902GOOAL</strain>
        <tissue evidence="2">Muscle</tissue>
    </source>
</reference>
<dbReference type="InterPro" id="IPR038717">
    <property type="entry name" value="Tc1-like_DDE_dom"/>
</dbReference>
<dbReference type="Proteomes" id="UP000503349">
    <property type="component" value="Chromosome 4"/>
</dbReference>
<evidence type="ECO:0000313" key="2">
    <source>
        <dbReference type="EMBL" id="KAF3689100.1"/>
    </source>
</evidence>
<dbReference type="AlphaFoldDB" id="A0A6G1PFL9"/>
<dbReference type="Gene3D" id="3.30.420.10">
    <property type="entry name" value="Ribonuclease H-like superfamily/Ribonuclease H"/>
    <property type="match status" value="1"/>
</dbReference>
<gene>
    <name evidence="2" type="ORF">EXN66_Car004772</name>
</gene>
<dbReference type="InterPro" id="IPR036397">
    <property type="entry name" value="RNaseH_sf"/>
</dbReference>
<accession>A0A6G1PFL9</accession>
<dbReference type="Pfam" id="PF13358">
    <property type="entry name" value="DDE_3"/>
    <property type="match status" value="1"/>
</dbReference>
<keyword evidence="3" id="KW-1185">Reference proteome</keyword>
<evidence type="ECO:0000313" key="3">
    <source>
        <dbReference type="Proteomes" id="UP000503349"/>
    </source>
</evidence>
<evidence type="ECO:0000259" key="1">
    <source>
        <dbReference type="Pfam" id="PF13358"/>
    </source>
</evidence>
<sequence length="136" mass="15741">MVWGCISAYGVGSLQIWKGTINAENYIEVLEQHMLPSRQCLFQERPCIVQQDNAKPHTASITTAWLHRRRVWVLNWPPCSPDLSPIKTFRCIIVSSHFPDVYRQLLKEEGLLHCYTMVNITLFQLFSDVLLPSNLK</sequence>